<dbReference type="KEGG" id="smo:SELMODRAFT_406656"/>
<accession>D8R118</accession>
<evidence type="ECO:0000313" key="3">
    <source>
        <dbReference type="Proteomes" id="UP000001514"/>
    </source>
</evidence>
<dbReference type="HOGENOM" id="CLU_1206556_0_0_1"/>
<dbReference type="Proteomes" id="UP000001514">
    <property type="component" value="Unassembled WGS sequence"/>
</dbReference>
<dbReference type="EMBL" id="GL377570">
    <property type="protein sequence ID" value="EFJ34185.1"/>
    <property type="molecule type" value="Genomic_DNA"/>
</dbReference>
<feature type="compositionally biased region" description="Acidic residues" evidence="1">
    <location>
        <begin position="74"/>
        <end position="83"/>
    </location>
</feature>
<dbReference type="InParanoid" id="D8R118"/>
<organism evidence="3">
    <name type="scientific">Selaginella moellendorffii</name>
    <name type="common">Spikemoss</name>
    <dbReference type="NCBI Taxonomy" id="88036"/>
    <lineage>
        <taxon>Eukaryota</taxon>
        <taxon>Viridiplantae</taxon>
        <taxon>Streptophyta</taxon>
        <taxon>Embryophyta</taxon>
        <taxon>Tracheophyta</taxon>
        <taxon>Lycopodiopsida</taxon>
        <taxon>Selaginellales</taxon>
        <taxon>Selaginellaceae</taxon>
        <taxon>Selaginella</taxon>
    </lineage>
</organism>
<proteinExistence type="predicted"/>
<name>D8R118_SELML</name>
<dbReference type="Gramene" id="EFJ34185">
    <property type="protein sequence ID" value="EFJ34185"/>
    <property type="gene ID" value="SELMODRAFT_406656"/>
</dbReference>
<evidence type="ECO:0000256" key="1">
    <source>
        <dbReference type="SAM" id="MobiDB-lite"/>
    </source>
</evidence>
<keyword evidence="3" id="KW-1185">Reference proteome</keyword>
<protein>
    <submittedName>
        <fullName evidence="2">Uncharacterized protein</fullName>
    </submittedName>
</protein>
<dbReference type="AlphaFoldDB" id="D8R118"/>
<sequence>MEIEVLLELMPELLDLGLEMVLSKVETLVLEMVLDTVEGGVRNGLAPPTITGITGGGFDSNGAGPIEGVEEEAVDGTLEDGGDEAEKLGDGAAAGEEEKGTLTAGGDEAEKLGDGAAAGEEEKGTLTAGGEEDLGAVKFVAVLTGAGLGDGAKKGDDTLIGDEDGAAAAAAALIGPDDDPGDGALSGAGAHVVDSRAENAASSSGSDSLHAGVERFATTSSCAHGTAIEP</sequence>
<feature type="region of interest" description="Disordered" evidence="1">
    <location>
        <begin position="74"/>
        <end position="122"/>
    </location>
</feature>
<gene>
    <name evidence="2" type="ORF">SELMODRAFT_406656</name>
</gene>
<reference evidence="2 3" key="1">
    <citation type="journal article" date="2011" name="Science">
        <title>The Selaginella genome identifies genetic changes associated with the evolution of vascular plants.</title>
        <authorList>
            <person name="Banks J.A."/>
            <person name="Nishiyama T."/>
            <person name="Hasebe M."/>
            <person name="Bowman J.L."/>
            <person name="Gribskov M."/>
            <person name="dePamphilis C."/>
            <person name="Albert V.A."/>
            <person name="Aono N."/>
            <person name="Aoyama T."/>
            <person name="Ambrose B.A."/>
            <person name="Ashton N.W."/>
            <person name="Axtell M.J."/>
            <person name="Barker E."/>
            <person name="Barker M.S."/>
            <person name="Bennetzen J.L."/>
            <person name="Bonawitz N.D."/>
            <person name="Chapple C."/>
            <person name="Cheng C."/>
            <person name="Correa L.G."/>
            <person name="Dacre M."/>
            <person name="DeBarry J."/>
            <person name="Dreyer I."/>
            <person name="Elias M."/>
            <person name="Engstrom E.M."/>
            <person name="Estelle M."/>
            <person name="Feng L."/>
            <person name="Finet C."/>
            <person name="Floyd S.K."/>
            <person name="Frommer W.B."/>
            <person name="Fujita T."/>
            <person name="Gramzow L."/>
            <person name="Gutensohn M."/>
            <person name="Harholt J."/>
            <person name="Hattori M."/>
            <person name="Heyl A."/>
            <person name="Hirai T."/>
            <person name="Hiwatashi Y."/>
            <person name="Ishikawa M."/>
            <person name="Iwata M."/>
            <person name="Karol K.G."/>
            <person name="Koehler B."/>
            <person name="Kolukisaoglu U."/>
            <person name="Kubo M."/>
            <person name="Kurata T."/>
            <person name="Lalonde S."/>
            <person name="Li K."/>
            <person name="Li Y."/>
            <person name="Litt A."/>
            <person name="Lyons E."/>
            <person name="Manning G."/>
            <person name="Maruyama T."/>
            <person name="Michael T.P."/>
            <person name="Mikami K."/>
            <person name="Miyazaki S."/>
            <person name="Morinaga S."/>
            <person name="Murata T."/>
            <person name="Mueller-Roeber B."/>
            <person name="Nelson D.R."/>
            <person name="Obara M."/>
            <person name="Oguri Y."/>
            <person name="Olmstead R.G."/>
            <person name="Onodera N."/>
            <person name="Petersen B.L."/>
            <person name="Pils B."/>
            <person name="Prigge M."/>
            <person name="Rensing S.A."/>
            <person name="Riano-Pachon D.M."/>
            <person name="Roberts A.W."/>
            <person name="Sato Y."/>
            <person name="Scheller H.V."/>
            <person name="Schulz B."/>
            <person name="Schulz C."/>
            <person name="Shakirov E.V."/>
            <person name="Shibagaki N."/>
            <person name="Shinohara N."/>
            <person name="Shippen D.E."/>
            <person name="Soerensen I."/>
            <person name="Sotooka R."/>
            <person name="Sugimoto N."/>
            <person name="Sugita M."/>
            <person name="Sumikawa N."/>
            <person name="Tanurdzic M."/>
            <person name="Theissen G."/>
            <person name="Ulvskov P."/>
            <person name="Wakazuki S."/>
            <person name="Weng J.K."/>
            <person name="Willats W.W."/>
            <person name="Wipf D."/>
            <person name="Wolf P.G."/>
            <person name="Yang L."/>
            <person name="Zimmer A.D."/>
            <person name="Zhu Q."/>
            <person name="Mitros T."/>
            <person name="Hellsten U."/>
            <person name="Loque D."/>
            <person name="Otillar R."/>
            <person name="Salamov A."/>
            <person name="Schmutz J."/>
            <person name="Shapiro H."/>
            <person name="Lindquist E."/>
            <person name="Lucas S."/>
            <person name="Rokhsar D."/>
            <person name="Grigoriev I.V."/>
        </authorList>
    </citation>
    <scope>NUCLEOTIDE SEQUENCE [LARGE SCALE GENOMIC DNA]</scope>
</reference>
<evidence type="ECO:0000313" key="2">
    <source>
        <dbReference type="EMBL" id="EFJ34185.1"/>
    </source>
</evidence>